<sequence length="450" mass="52357">MQVSRNRMKEDIMTPEKILHLFNTKSIDSDWSFVEYRPADTGKWTHSYHRYPAKFIPQLVERLIDEYVRFKDAHINDPFFGCGTTIVTAISRGFKASGTDINRIAYLITRVKSTPIEPAYLDQKIRKFLSKVKCLENNQRTLFYMGDVEPLIPEKHIARIDYWFTEENKIELGKILRIIYEEEDETIRDFFLCAFSHILKNCSIWLQGSTKPTRDLGKKPVKPHDALRRHLKKMQKGNNDFYAIVPPKVRKNINDYLNIKTGDARSQPVPDDSVDLIVTSSPYVTSYEYADLHQLSTIWLNLADDLTEYKREFIGTSHKRYENKSLRSKIAMDIVNKVAERSQKMAKEIEAFFIDMEEVFDESYRILKDGGRCCYVIGDTRLKGVEILNAEAFAESLQYSGFRLERIIKREIPSKILPQKRDEKTGRFASNAIADAEAYPVEYIVIGLKE</sequence>
<dbReference type="InterPro" id="IPR002941">
    <property type="entry name" value="DNA_methylase_N4/N6"/>
</dbReference>
<gene>
    <name evidence="4" type="ORF">ENI32_04115</name>
</gene>
<evidence type="ECO:0000259" key="3">
    <source>
        <dbReference type="Pfam" id="PF01555"/>
    </source>
</evidence>
<keyword evidence="1" id="KW-0489">Methyltransferase</keyword>
<accession>A0A7J2S2P5</accession>
<keyword evidence="2" id="KW-0808">Transferase</keyword>
<evidence type="ECO:0000256" key="2">
    <source>
        <dbReference type="ARBA" id="ARBA00022679"/>
    </source>
</evidence>
<organism evidence="4">
    <name type="scientific">Candidatus Syntropharchaeum butanivorans</name>
    <dbReference type="NCBI Taxonomy" id="1839936"/>
    <lineage>
        <taxon>Archaea</taxon>
        <taxon>Methanobacteriati</taxon>
        <taxon>Methanobacteriota</taxon>
        <taxon>Stenosarchaea group</taxon>
        <taxon>Methanomicrobia</taxon>
        <taxon>Methanosarcinales</taxon>
        <taxon>ANME-2 cluster</taxon>
        <taxon>Candidatus Syntropharchaeum</taxon>
    </lineage>
</organism>
<dbReference type="Proteomes" id="UP000885936">
    <property type="component" value="Unassembled WGS sequence"/>
</dbReference>
<evidence type="ECO:0000256" key="1">
    <source>
        <dbReference type="ARBA" id="ARBA00022603"/>
    </source>
</evidence>
<dbReference type="InterPro" id="IPR029063">
    <property type="entry name" value="SAM-dependent_MTases_sf"/>
</dbReference>
<dbReference type="EMBL" id="DRIE01000071">
    <property type="protein sequence ID" value="HEC57054.1"/>
    <property type="molecule type" value="Genomic_DNA"/>
</dbReference>
<dbReference type="GO" id="GO:0003677">
    <property type="term" value="F:DNA binding"/>
    <property type="evidence" value="ECO:0007669"/>
    <property type="project" value="InterPro"/>
</dbReference>
<dbReference type="AlphaFoldDB" id="A0A7J2S2P5"/>
<evidence type="ECO:0000313" key="4">
    <source>
        <dbReference type="EMBL" id="HEC57054.1"/>
    </source>
</evidence>
<comment type="caution">
    <text evidence="4">The sequence shown here is derived from an EMBL/GenBank/DDBJ whole genome shotgun (WGS) entry which is preliminary data.</text>
</comment>
<reference evidence="4" key="1">
    <citation type="journal article" date="2020" name="mSystems">
        <title>Genome- and Community-Level Interaction Insights into Carbon Utilization and Element Cycling Functions of Hydrothermarchaeota in Hydrothermal Sediment.</title>
        <authorList>
            <person name="Zhou Z."/>
            <person name="Liu Y."/>
            <person name="Xu W."/>
            <person name="Pan J."/>
            <person name="Luo Z.H."/>
            <person name="Li M."/>
        </authorList>
    </citation>
    <scope>NUCLEOTIDE SEQUENCE [LARGE SCALE GENOMIC DNA]</scope>
    <source>
        <strain evidence="4">HyVt-386</strain>
    </source>
</reference>
<dbReference type="Gene3D" id="3.40.50.150">
    <property type="entry name" value="Vaccinia Virus protein VP39"/>
    <property type="match status" value="2"/>
</dbReference>
<name>A0A7J2S2P5_9EURY</name>
<feature type="domain" description="DNA methylase N-4/N-6" evidence="3">
    <location>
        <begin position="30"/>
        <end position="103"/>
    </location>
</feature>
<dbReference type="GO" id="GO:0032259">
    <property type="term" value="P:methylation"/>
    <property type="evidence" value="ECO:0007669"/>
    <property type="project" value="UniProtKB-KW"/>
</dbReference>
<dbReference type="SUPFAM" id="SSF53335">
    <property type="entry name" value="S-adenosyl-L-methionine-dependent methyltransferases"/>
    <property type="match status" value="2"/>
</dbReference>
<dbReference type="GO" id="GO:0008170">
    <property type="term" value="F:N-methyltransferase activity"/>
    <property type="evidence" value="ECO:0007669"/>
    <property type="project" value="InterPro"/>
</dbReference>
<proteinExistence type="predicted"/>
<protein>
    <recommendedName>
        <fullName evidence="3">DNA methylase N-4/N-6 domain-containing protein</fullName>
    </recommendedName>
</protein>
<dbReference type="Pfam" id="PF01555">
    <property type="entry name" value="N6_N4_Mtase"/>
    <property type="match status" value="1"/>
</dbReference>